<organism evidence="1 2">
    <name type="scientific">Racocetra fulgida</name>
    <dbReference type="NCBI Taxonomy" id="60492"/>
    <lineage>
        <taxon>Eukaryota</taxon>
        <taxon>Fungi</taxon>
        <taxon>Fungi incertae sedis</taxon>
        <taxon>Mucoromycota</taxon>
        <taxon>Glomeromycotina</taxon>
        <taxon>Glomeromycetes</taxon>
        <taxon>Diversisporales</taxon>
        <taxon>Gigasporaceae</taxon>
        <taxon>Racocetra</taxon>
    </lineage>
</organism>
<dbReference type="EMBL" id="CAJVPZ010007214">
    <property type="protein sequence ID" value="CAG8583321.1"/>
    <property type="molecule type" value="Genomic_DNA"/>
</dbReference>
<keyword evidence="2" id="KW-1185">Reference proteome</keyword>
<evidence type="ECO:0000313" key="2">
    <source>
        <dbReference type="Proteomes" id="UP000789396"/>
    </source>
</evidence>
<name>A0A9N9G424_9GLOM</name>
<sequence>TQSGPLQFEQTIPNSKTLFSKRLTPKSFSIKFKILSTLQHFSFNNLDLVSYYLCPNTP</sequence>
<protein>
    <submittedName>
        <fullName evidence="1">2658_t:CDS:1</fullName>
    </submittedName>
</protein>
<dbReference type="Proteomes" id="UP000789396">
    <property type="component" value="Unassembled WGS sequence"/>
</dbReference>
<gene>
    <name evidence="1" type="ORF">RFULGI_LOCUS5940</name>
</gene>
<proteinExistence type="predicted"/>
<reference evidence="1" key="1">
    <citation type="submission" date="2021-06" db="EMBL/GenBank/DDBJ databases">
        <authorList>
            <person name="Kallberg Y."/>
            <person name="Tangrot J."/>
            <person name="Rosling A."/>
        </authorList>
    </citation>
    <scope>NUCLEOTIDE SEQUENCE</scope>
    <source>
        <strain evidence="1">IN212</strain>
    </source>
</reference>
<dbReference type="AlphaFoldDB" id="A0A9N9G424"/>
<evidence type="ECO:0000313" key="1">
    <source>
        <dbReference type="EMBL" id="CAG8583321.1"/>
    </source>
</evidence>
<comment type="caution">
    <text evidence="1">The sequence shown here is derived from an EMBL/GenBank/DDBJ whole genome shotgun (WGS) entry which is preliminary data.</text>
</comment>
<feature type="non-terminal residue" evidence="1">
    <location>
        <position position="1"/>
    </location>
</feature>
<accession>A0A9N9G424</accession>